<reference evidence="1 2" key="1">
    <citation type="submission" date="2014-04" db="EMBL/GenBank/DDBJ databases">
        <authorList>
            <consortium name="DOE Joint Genome Institute"/>
            <person name="Kuo A."/>
            <person name="Kohler A."/>
            <person name="Costa M.D."/>
            <person name="Nagy L.G."/>
            <person name="Floudas D."/>
            <person name="Copeland A."/>
            <person name="Barry K.W."/>
            <person name="Cichocki N."/>
            <person name="Veneault-Fourrey C."/>
            <person name="LaButti K."/>
            <person name="Lindquist E.A."/>
            <person name="Lipzen A."/>
            <person name="Lundell T."/>
            <person name="Morin E."/>
            <person name="Murat C."/>
            <person name="Sun H."/>
            <person name="Tunlid A."/>
            <person name="Henrissat B."/>
            <person name="Grigoriev I.V."/>
            <person name="Hibbett D.S."/>
            <person name="Martin F."/>
            <person name="Nordberg H.P."/>
            <person name="Cantor M.N."/>
            <person name="Hua S.X."/>
        </authorList>
    </citation>
    <scope>NUCLEOTIDE SEQUENCE [LARGE SCALE GENOMIC DNA]</scope>
    <source>
        <strain evidence="1 2">Marx 270</strain>
    </source>
</reference>
<keyword evidence="2" id="KW-1185">Reference proteome</keyword>
<dbReference type="Proteomes" id="UP000054217">
    <property type="component" value="Unassembled WGS sequence"/>
</dbReference>
<dbReference type="AlphaFoldDB" id="A0A0C3KMG8"/>
<sequence>MAYIRGRWHPTCLQDPAPRKTFTFIPSLSDHGTLSNSKTKAQAFDKTGEYSSPSICFASCPYVPSDSLVRLTFATHIQHHRISANRNLGGIGVHS</sequence>
<gene>
    <name evidence="1" type="ORF">M404DRAFT_876454</name>
</gene>
<proteinExistence type="predicted"/>
<organism evidence="1 2">
    <name type="scientific">Pisolithus tinctorius Marx 270</name>
    <dbReference type="NCBI Taxonomy" id="870435"/>
    <lineage>
        <taxon>Eukaryota</taxon>
        <taxon>Fungi</taxon>
        <taxon>Dikarya</taxon>
        <taxon>Basidiomycota</taxon>
        <taxon>Agaricomycotina</taxon>
        <taxon>Agaricomycetes</taxon>
        <taxon>Agaricomycetidae</taxon>
        <taxon>Boletales</taxon>
        <taxon>Sclerodermatineae</taxon>
        <taxon>Pisolithaceae</taxon>
        <taxon>Pisolithus</taxon>
    </lineage>
</organism>
<name>A0A0C3KMG8_PISTI</name>
<evidence type="ECO:0000313" key="1">
    <source>
        <dbReference type="EMBL" id="KIO10802.1"/>
    </source>
</evidence>
<dbReference type="InParanoid" id="A0A0C3KMG8"/>
<dbReference type="HOGENOM" id="CLU_2373650_0_0_1"/>
<evidence type="ECO:0000313" key="2">
    <source>
        <dbReference type="Proteomes" id="UP000054217"/>
    </source>
</evidence>
<accession>A0A0C3KMG8</accession>
<dbReference type="EMBL" id="KN831951">
    <property type="protein sequence ID" value="KIO10802.1"/>
    <property type="molecule type" value="Genomic_DNA"/>
</dbReference>
<protein>
    <submittedName>
        <fullName evidence="1">Uncharacterized protein</fullName>
    </submittedName>
</protein>
<reference evidence="2" key="2">
    <citation type="submission" date="2015-01" db="EMBL/GenBank/DDBJ databases">
        <title>Evolutionary Origins and Diversification of the Mycorrhizal Mutualists.</title>
        <authorList>
            <consortium name="DOE Joint Genome Institute"/>
            <consortium name="Mycorrhizal Genomics Consortium"/>
            <person name="Kohler A."/>
            <person name="Kuo A."/>
            <person name="Nagy L.G."/>
            <person name="Floudas D."/>
            <person name="Copeland A."/>
            <person name="Barry K.W."/>
            <person name="Cichocki N."/>
            <person name="Veneault-Fourrey C."/>
            <person name="LaButti K."/>
            <person name="Lindquist E.A."/>
            <person name="Lipzen A."/>
            <person name="Lundell T."/>
            <person name="Morin E."/>
            <person name="Murat C."/>
            <person name="Riley R."/>
            <person name="Ohm R."/>
            <person name="Sun H."/>
            <person name="Tunlid A."/>
            <person name="Henrissat B."/>
            <person name="Grigoriev I.V."/>
            <person name="Hibbett D.S."/>
            <person name="Martin F."/>
        </authorList>
    </citation>
    <scope>NUCLEOTIDE SEQUENCE [LARGE SCALE GENOMIC DNA]</scope>
    <source>
        <strain evidence="2">Marx 270</strain>
    </source>
</reference>